<evidence type="ECO:0000313" key="2">
    <source>
        <dbReference type="EMBL" id="QQB46663.1"/>
    </source>
</evidence>
<proteinExistence type="predicted"/>
<organism evidence="2 4">
    <name type="scientific">Corynebacterium glucuronolyticum</name>
    <dbReference type="NCBI Taxonomy" id="39791"/>
    <lineage>
        <taxon>Bacteria</taxon>
        <taxon>Bacillati</taxon>
        <taxon>Actinomycetota</taxon>
        <taxon>Actinomycetes</taxon>
        <taxon>Mycobacteriales</taxon>
        <taxon>Corynebacteriaceae</taxon>
        <taxon>Corynebacterium</taxon>
    </lineage>
</organism>
<feature type="compositionally biased region" description="Basic and acidic residues" evidence="1">
    <location>
        <begin position="100"/>
        <end position="114"/>
    </location>
</feature>
<accession>A0A7T4EFY3</accession>
<dbReference type="EMBL" id="CP066007">
    <property type="protein sequence ID" value="QQB46663.1"/>
    <property type="molecule type" value="Genomic_DNA"/>
</dbReference>
<protein>
    <submittedName>
        <fullName evidence="2">Uncharacterized protein</fullName>
    </submittedName>
</protein>
<feature type="region of interest" description="Disordered" evidence="1">
    <location>
        <begin position="100"/>
        <end position="120"/>
    </location>
</feature>
<name>A0A7T4EFY3_9CORY</name>
<evidence type="ECO:0000256" key="1">
    <source>
        <dbReference type="SAM" id="MobiDB-lite"/>
    </source>
</evidence>
<dbReference type="RefSeq" id="WP_005391018.1">
    <property type="nucleotide sequence ID" value="NZ_CP066007.1"/>
</dbReference>
<dbReference type="GeneID" id="92758999"/>
<dbReference type="Proteomes" id="UP000596145">
    <property type="component" value="Chromosome"/>
</dbReference>
<dbReference type="OrthoDB" id="4410665at2"/>
<dbReference type="AlphaFoldDB" id="A0A7T4EFY3"/>
<evidence type="ECO:0000313" key="3">
    <source>
        <dbReference type="EMBL" id="QRP70853.1"/>
    </source>
</evidence>
<evidence type="ECO:0000313" key="4">
    <source>
        <dbReference type="Proteomes" id="UP000596145"/>
    </source>
</evidence>
<dbReference type="Proteomes" id="UP000617681">
    <property type="component" value="Chromosome"/>
</dbReference>
<gene>
    <name evidence="2" type="ORF">I6I10_01585</name>
    <name evidence="3" type="ORF">I6J21_01365</name>
</gene>
<reference evidence="2 4" key="1">
    <citation type="submission" date="2020-12" db="EMBL/GenBank/DDBJ databases">
        <title>FDA dAtabase for Regulatory Grade micrObial Sequences (FDA-ARGOS): Supporting development and validation of Infectious Disease Dx tests.</title>
        <authorList>
            <person name="Sproer C."/>
            <person name="Gronow S."/>
            <person name="Severitt S."/>
            <person name="Schroder I."/>
            <person name="Tallon L."/>
            <person name="Sadzewicz L."/>
            <person name="Zhao X."/>
            <person name="Boylan J."/>
            <person name="Ott S."/>
            <person name="Bowen H."/>
            <person name="Vavikolanu K."/>
            <person name="Mehta A."/>
            <person name="Aluvathingal J."/>
            <person name="Nadendla S."/>
            <person name="Lowell S."/>
            <person name="Myers T."/>
            <person name="Yan Y."/>
            <person name="Sichtig H."/>
        </authorList>
    </citation>
    <scope>NUCLEOTIDE SEQUENCE [LARGE SCALE GENOMIC DNA]</scope>
    <source>
        <strain evidence="2 4">FDAARGOS_1053</strain>
        <strain evidence="3">FDAARGOS_1191</strain>
    </source>
</reference>
<sequence>MTICIVDKSADHEVVWQLDGAQLVSAWVDAPSHVKTGSFLMDTRDWRADELAKNVGTKAKDPQEFAAVYTGDPVGKNCWCHAKVVQDIAAFWEEKEARRIRTKKGREEHGDKPRPLPLYK</sequence>
<dbReference type="EMBL" id="CP069534">
    <property type="protein sequence ID" value="QRP70853.1"/>
    <property type="molecule type" value="Genomic_DNA"/>
</dbReference>